<sequence>MAPIFRKLMLEMLSDIEKYVIQGQMDSGSIYPLLKHNYPNNPIFKKDLYNAVYQFRATNNPGDSDASQMLQMLLSWKEFNSLWVARWSHLVDQYPEVAKYMSETLYVNKKSWGISCICNQFTAGAQSTQRIESINKQIHDKVDRVTSLCDLLVNINNYVKNEKHFERFEVEYSVLPTVGLPTLNTILFRQIDNIIKKFLTPIML</sequence>
<feature type="non-terminal residue" evidence="1">
    <location>
        <position position="1"/>
    </location>
</feature>
<protein>
    <submittedName>
        <fullName evidence="1">6619_t:CDS:1</fullName>
    </submittedName>
</protein>
<keyword evidence="2" id="KW-1185">Reference proteome</keyword>
<name>A0A9N9P6P0_9GLOM</name>
<dbReference type="EMBL" id="CAJVQA010028750">
    <property type="protein sequence ID" value="CAG8795294.1"/>
    <property type="molecule type" value="Genomic_DNA"/>
</dbReference>
<reference evidence="1" key="1">
    <citation type="submission" date="2021-06" db="EMBL/GenBank/DDBJ databases">
        <authorList>
            <person name="Kallberg Y."/>
            <person name="Tangrot J."/>
            <person name="Rosling A."/>
        </authorList>
    </citation>
    <scope>NUCLEOTIDE SEQUENCE</scope>
    <source>
        <strain evidence="1">FL966</strain>
    </source>
</reference>
<feature type="non-terminal residue" evidence="1">
    <location>
        <position position="204"/>
    </location>
</feature>
<dbReference type="AlphaFoldDB" id="A0A9N9P6P0"/>
<accession>A0A9N9P6P0</accession>
<comment type="caution">
    <text evidence="1">The sequence shown here is derived from an EMBL/GenBank/DDBJ whole genome shotgun (WGS) entry which is preliminary data.</text>
</comment>
<proteinExistence type="predicted"/>
<organism evidence="1 2">
    <name type="scientific">Cetraspora pellucida</name>
    <dbReference type="NCBI Taxonomy" id="1433469"/>
    <lineage>
        <taxon>Eukaryota</taxon>
        <taxon>Fungi</taxon>
        <taxon>Fungi incertae sedis</taxon>
        <taxon>Mucoromycota</taxon>
        <taxon>Glomeromycotina</taxon>
        <taxon>Glomeromycetes</taxon>
        <taxon>Diversisporales</taxon>
        <taxon>Gigasporaceae</taxon>
        <taxon>Cetraspora</taxon>
    </lineage>
</organism>
<gene>
    <name evidence="1" type="ORF">CPELLU_LOCUS17298</name>
</gene>
<evidence type="ECO:0000313" key="1">
    <source>
        <dbReference type="EMBL" id="CAG8795294.1"/>
    </source>
</evidence>
<dbReference type="Proteomes" id="UP000789759">
    <property type="component" value="Unassembled WGS sequence"/>
</dbReference>
<evidence type="ECO:0000313" key="2">
    <source>
        <dbReference type="Proteomes" id="UP000789759"/>
    </source>
</evidence>
<dbReference type="OrthoDB" id="2412233at2759"/>